<evidence type="ECO:0000259" key="6">
    <source>
        <dbReference type="PROSITE" id="PS50234"/>
    </source>
</evidence>
<keyword evidence="4 5" id="KW-0472">Membrane</keyword>
<evidence type="ECO:0000313" key="8">
    <source>
        <dbReference type="Proteomes" id="UP000600139"/>
    </source>
</evidence>
<dbReference type="PANTHER" id="PTHR22550">
    <property type="entry name" value="SPORE GERMINATION PROTEIN"/>
    <property type="match status" value="1"/>
</dbReference>
<accession>A0A934R4W5</accession>
<evidence type="ECO:0000313" key="7">
    <source>
        <dbReference type="EMBL" id="MBK1816286.1"/>
    </source>
</evidence>
<dbReference type="PANTHER" id="PTHR22550:SF5">
    <property type="entry name" value="LEUCINE ZIPPER PROTEIN 4"/>
    <property type="match status" value="1"/>
</dbReference>
<feature type="transmembrane region" description="Helical" evidence="5">
    <location>
        <begin position="308"/>
        <end position="326"/>
    </location>
</feature>
<dbReference type="Pfam" id="PF07584">
    <property type="entry name" value="BatA"/>
    <property type="match status" value="1"/>
</dbReference>
<dbReference type="EMBL" id="JAENIK010000011">
    <property type="protein sequence ID" value="MBK1816286.1"/>
    <property type="molecule type" value="Genomic_DNA"/>
</dbReference>
<keyword evidence="2 5" id="KW-0812">Transmembrane</keyword>
<proteinExistence type="predicted"/>
<evidence type="ECO:0000256" key="3">
    <source>
        <dbReference type="ARBA" id="ARBA00022989"/>
    </source>
</evidence>
<feature type="transmembrane region" description="Helical" evidence="5">
    <location>
        <begin position="54"/>
        <end position="74"/>
    </location>
</feature>
<organism evidence="7 8">
    <name type="scientific">Luteolibacter yonseiensis</name>
    <dbReference type="NCBI Taxonomy" id="1144680"/>
    <lineage>
        <taxon>Bacteria</taxon>
        <taxon>Pseudomonadati</taxon>
        <taxon>Verrucomicrobiota</taxon>
        <taxon>Verrucomicrobiia</taxon>
        <taxon>Verrucomicrobiales</taxon>
        <taxon>Verrucomicrobiaceae</taxon>
        <taxon>Luteolibacter</taxon>
    </lineage>
</organism>
<dbReference type="SUPFAM" id="SSF53300">
    <property type="entry name" value="vWA-like"/>
    <property type="match status" value="1"/>
</dbReference>
<dbReference type="Pfam" id="PF00092">
    <property type="entry name" value="VWA"/>
    <property type="match status" value="1"/>
</dbReference>
<dbReference type="InterPro" id="IPR050768">
    <property type="entry name" value="UPF0353/GerABKA_families"/>
</dbReference>
<dbReference type="SMART" id="SM00327">
    <property type="entry name" value="VWA"/>
    <property type="match status" value="1"/>
</dbReference>
<keyword evidence="8" id="KW-1185">Reference proteome</keyword>
<evidence type="ECO:0000256" key="1">
    <source>
        <dbReference type="ARBA" id="ARBA00022475"/>
    </source>
</evidence>
<comment type="caution">
    <text evidence="7">The sequence shown here is derived from an EMBL/GenBank/DDBJ whole genome shotgun (WGS) entry which is preliminary data.</text>
</comment>
<evidence type="ECO:0000256" key="4">
    <source>
        <dbReference type="ARBA" id="ARBA00023136"/>
    </source>
</evidence>
<dbReference type="InterPro" id="IPR033881">
    <property type="entry name" value="vWA_BatA_type"/>
</dbReference>
<dbReference type="Proteomes" id="UP000600139">
    <property type="component" value="Unassembled WGS sequence"/>
</dbReference>
<dbReference type="Gene3D" id="3.40.50.410">
    <property type="entry name" value="von Willebrand factor, type A domain"/>
    <property type="match status" value="1"/>
</dbReference>
<evidence type="ECO:0000256" key="2">
    <source>
        <dbReference type="ARBA" id="ARBA00022692"/>
    </source>
</evidence>
<dbReference type="InterPro" id="IPR036465">
    <property type="entry name" value="vWFA_dom_sf"/>
</dbReference>
<reference evidence="7" key="1">
    <citation type="submission" date="2021-01" db="EMBL/GenBank/DDBJ databases">
        <title>Modified the classification status of verrucomicrobia.</title>
        <authorList>
            <person name="Feng X."/>
        </authorList>
    </citation>
    <scope>NUCLEOTIDE SEQUENCE</scope>
    <source>
        <strain evidence="7">JCM 18052</strain>
    </source>
</reference>
<sequence>MTESFQFAHPEFLFLLLLLPVLAIWKSRWGRPVAIRMPSTDDAIHVGAKTRSKIGGFLIFLGLLSFTLLVIAFARPRHGKGSTEVEASGIDIILTLDVSGSMAALDFKVDDKQVDRLEAVKNVVKKFVEQRPNDKLGLVAFAGRPYLVTPLTMDKDFVKKRVEGVKMGQVEDGTAIGSAIASSVDHLRDSSAKSRIVILLTDGVNNSGSVNPLTAAEAAKTLGVKIYTIGAGTRGEAPMPVQDAFGRTHLQMSKVEIDEEMLKEVASSTGGQSFRATDTDSLEQIYDSINQLEKTTRKLKKYQQYDELFLWFLVPGLLLLLLELVLSQTRYRRLP</sequence>
<gene>
    <name evidence="7" type="ORF">JIN84_11735</name>
</gene>
<feature type="domain" description="VWFA" evidence="6">
    <location>
        <begin position="91"/>
        <end position="289"/>
    </location>
</feature>
<dbReference type="PROSITE" id="PS50234">
    <property type="entry name" value="VWFA"/>
    <property type="match status" value="1"/>
</dbReference>
<protein>
    <submittedName>
        <fullName evidence="7">VWA domain-containing protein</fullName>
    </submittedName>
</protein>
<dbReference type="InterPro" id="IPR024163">
    <property type="entry name" value="Aerotolerance_reg_N"/>
</dbReference>
<dbReference type="RefSeq" id="WP_200351231.1">
    <property type="nucleotide sequence ID" value="NZ_BAABHZ010000006.1"/>
</dbReference>
<evidence type="ECO:0000256" key="5">
    <source>
        <dbReference type="SAM" id="Phobius"/>
    </source>
</evidence>
<dbReference type="AlphaFoldDB" id="A0A934R4W5"/>
<dbReference type="CDD" id="cd01467">
    <property type="entry name" value="vWA_BatA_type"/>
    <property type="match status" value="1"/>
</dbReference>
<name>A0A934R4W5_9BACT</name>
<dbReference type="InterPro" id="IPR002035">
    <property type="entry name" value="VWF_A"/>
</dbReference>
<keyword evidence="3 5" id="KW-1133">Transmembrane helix</keyword>
<keyword evidence="1" id="KW-1003">Cell membrane</keyword>